<comment type="caution">
    <text evidence="1">The sequence shown here is derived from an EMBL/GenBank/DDBJ whole genome shotgun (WGS) entry which is preliminary data.</text>
</comment>
<dbReference type="AlphaFoldDB" id="A0A4Q4KRC5"/>
<dbReference type="Gene3D" id="2.160.20.80">
    <property type="entry name" value="E3 ubiquitin-protein ligase SopA"/>
    <property type="match status" value="1"/>
</dbReference>
<protein>
    <submittedName>
        <fullName evidence="1">Uncharacterized protein</fullName>
    </submittedName>
</protein>
<dbReference type="EMBL" id="SETE01000001">
    <property type="protein sequence ID" value="RYM35605.1"/>
    <property type="molecule type" value="Genomic_DNA"/>
</dbReference>
<sequence>MQEKDEIFIDLDWSGEIVDKKFNEDIILDFSLTKHTFKRQRRLVFKNVTFNGKFNFINFSSDHLQSIEFEECVFLNDVIFKNISAINLYFLISNCTFYPKFQLILIDFKIRILELDENEIEICKLKNIVSSDLQINNCSVRNHLSLYDIECDHAEIINDEGKICNRFIINSPKITRIIIEAKDIINSLIISEIQTAFISGDFNKISISASDFTSIEISNLTGKGYTNKPAKIGEIKFQDTNFKGLLTLEDLEIENLVFAGLNMSNGSVRFNETTIKDTSIYDCTISNFYWNQVKFINPPEIIRSDVSELKMANVFWQNDKRLKNSFLGEKIPLFYGLRKKWLKKSNKDFDNINISELKYQIETYRQLKAASISNHNPIEGLTFYRNEMKLYWKLIRIEGGIPWYDRFLVFLNRIISDFGQNWFLPLLWITLTTSIFYFTIDQPTLSYKPLDIWNGILEVLYYVNPVRKVDESLSKAAQGLDVLFRVFNAYFIYHFIRASRKFGKV</sequence>
<organism evidence="1 2">
    <name type="scientific">Brumimicrobium glaciale</name>
    <dbReference type="NCBI Taxonomy" id="200475"/>
    <lineage>
        <taxon>Bacteria</taxon>
        <taxon>Pseudomonadati</taxon>
        <taxon>Bacteroidota</taxon>
        <taxon>Flavobacteriia</taxon>
        <taxon>Flavobacteriales</taxon>
        <taxon>Crocinitomicaceae</taxon>
        <taxon>Brumimicrobium</taxon>
    </lineage>
</organism>
<dbReference type="RefSeq" id="WP_130091972.1">
    <property type="nucleotide sequence ID" value="NZ_SETE01000001.1"/>
</dbReference>
<evidence type="ECO:0000313" key="2">
    <source>
        <dbReference type="Proteomes" id="UP000293952"/>
    </source>
</evidence>
<dbReference type="OrthoDB" id="965965at2"/>
<evidence type="ECO:0000313" key="1">
    <source>
        <dbReference type="EMBL" id="RYM35605.1"/>
    </source>
</evidence>
<name>A0A4Q4KRC5_9FLAO</name>
<keyword evidence="2" id="KW-1185">Reference proteome</keyword>
<reference evidence="1 2" key="1">
    <citation type="submission" date="2019-02" db="EMBL/GenBank/DDBJ databases">
        <title>Genome sequence of the sea-ice species Brumimicrobium glaciale.</title>
        <authorList>
            <person name="Bowman J.P."/>
        </authorList>
    </citation>
    <scope>NUCLEOTIDE SEQUENCE [LARGE SCALE GENOMIC DNA]</scope>
    <source>
        <strain evidence="1 2">IC156</strain>
    </source>
</reference>
<accession>A0A4Q4KRC5</accession>
<gene>
    <name evidence="1" type="ORF">ERX46_01045</name>
</gene>
<dbReference type="Proteomes" id="UP000293952">
    <property type="component" value="Unassembled WGS sequence"/>
</dbReference>
<proteinExistence type="predicted"/>